<reference evidence="1" key="2">
    <citation type="submission" date="2019-06" db="EMBL/GenBank/DDBJ databases">
        <title>Genomics analysis of Aphanomyces spp. identifies a new class of oomycete effector associated with host adaptation.</title>
        <authorList>
            <person name="Gaulin E."/>
        </authorList>
    </citation>
    <scope>NUCLEOTIDE SEQUENCE</scope>
    <source>
        <strain evidence="1">CBS 578.67</strain>
    </source>
</reference>
<name>A0A485KK58_9STRA</name>
<dbReference type="AlphaFoldDB" id="A0A485KK58"/>
<reference evidence="2 3" key="1">
    <citation type="submission" date="2019-03" db="EMBL/GenBank/DDBJ databases">
        <authorList>
            <person name="Gaulin E."/>
            <person name="Dumas B."/>
        </authorList>
    </citation>
    <scope>NUCLEOTIDE SEQUENCE [LARGE SCALE GENOMIC DNA]</scope>
    <source>
        <strain evidence="2">CBS 568.67</strain>
    </source>
</reference>
<gene>
    <name evidence="2" type="primary">Aste57867_8339</name>
    <name evidence="1" type="ORF">As57867_008307</name>
    <name evidence="2" type="ORF">ASTE57867_8339</name>
</gene>
<protein>
    <submittedName>
        <fullName evidence="2">Aste57867_8339 protein</fullName>
    </submittedName>
</protein>
<dbReference type="InterPro" id="IPR036770">
    <property type="entry name" value="Ankyrin_rpt-contain_sf"/>
</dbReference>
<dbReference type="SUPFAM" id="SSF48403">
    <property type="entry name" value="Ankyrin repeat"/>
    <property type="match status" value="1"/>
</dbReference>
<dbReference type="Pfam" id="PF00023">
    <property type="entry name" value="Ank"/>
    <property type="match status" value="1"/>
</dbReference>
<dbReference type="EMBL" id="CAADRA010005121">
    <property type="protein sequence ID" value="VFT85226.1"/>
    <property type="molecule type" value="Genomic_DNA"/>
</dbReference>
<dbReference type="OrthoDB" id="10249694at2759"/>
<sequence length="130" mass="14356">MEYETKRDSVEDLLEAAKAGLLVQMLEILDRGDVGVNALGEISDEDETEMSRTALMCASQYGRVEIVGALIDRDDIDINAVNDVSTFELTATGIGTTRLNVRDVFADNFNSECERMSILMLDMTSLGRLQ</sequence>
<organism evidence="2 3">
    <name type="scientific">Aphanomyces stellatus</name>
    <dbReference type="NCBI Taxonomy" id="120398"/>
    <lineage>
        <taxon>Eukaryota</taxon>
        <taxon>Sar</taxon>
        <taxon>Stramenopiles</taxon>
        <taxon>Oomycota</taxon>
        <taxon>Saprolegniomycetes</taxon>
        <taxon>Saprolegniales</taxon>
        <taxon>Verrucalvaceae</taxon>
        <taxon>Aphanomyces</taxon>
    </lineage>
</organism>
<dbReference type="Proteomes" id="UP000332933">
    <property type="component" value="Unassembled WGS sequence"/>
</dbReference>
<accession>A0A485KK58</accession>
<keyword evidence="3" id="KW-1185">Reference proteome</keyword>
<dbReference type="EMBL" id="VJMH01005100">
    <property type="protein sequence ID" value="KAF0701151.1"/>
    <property type="molecule type" value="Genomic_DNA"/>
</dbReference>
<proteinExistence type="predicted"/>
<dbReference type="InterPro" id="IPR002110">
    <property type="entry name" value="Ankyrin_rpt"/>
</dbReference>
<dbReference type="Gene3D" id="1.25.40.20">
    <property type="entry name" value="Ankyrin repeat-containing domain"/>
    <property type="match status" value="1"/>
</dbReference>
<evidence type="ECO:0000313" key="3">
    <source>
        <dbReference type="Proteomes" id="UP000332933"/>
    </source>
</evidence>
<evidence type="ECO:0000313" key="2">
    <source>
        <dbReference type="EMBL" id="VFT85226.1"/>
    </source>
</evidence>
<evidence type="ECO:0000313" key="1">
    <source>
        <dbReference type="EMBL" id="KAF0701151.1"/>
    </source>
</evidence>